<proteinExistence type="predicted"/>
<protein>
    <submittedName>
        <fullName evidence="1">(salmon louse) hypothetical protein</fullName>
    </submittedName>
</protein>
<reference evidence="1" key="1">
    <citation type="submission" date="2021-02" db="EMBL/GenBank/DDBJ databases">
        <authorList>
            <person name="Bekaert M."/>
        </authorList>
    </citation>
    <scope>NUCLEOTIDE SEQUENCE</scope>
    <source>
        <strain evidence="1">IoA-00</strain>
    </source>
</reference>
<keyword evidence="2" id="KW-1185">Reference proteome</keyword>
<accession>A0A7R8H9C2</accession>
<dbReference type="Proteomes" id="UP000675881">
    <property type="component" value="Chromosome 5"/>
</dbReference>
<dbReference type="AlphaFoldDB" id="A0A7R8H9C2"/>
<name>A0A7R8H9C2_LEPSM</name>
<organism evidence="1 2">
    <name type="scientific">Lepeophtheirus salmonis</name>
    <name type="common">Salmon louse</name>
    <name type="synonym">Caligus salmonis</name>
    <dbReference type="NCBI Taxonomy" id="72036"/>
    <lineage>
        <taxon>Eukaryota</taxon>
        <taxon>Metazoa</taxon>
        <taxon>Ecdysozoa</taxon>
        <taxon>Arthropoda</taxon>
        <taxon>Crustacea</taxon>
        <taxon>Multicrustacea</taxon>
        <taxon>Hexanauplia</taxon>
        <taxon>Copepoda</taxon>
        <taxon>Siphonostomatoida</taxon>
        <taxon>Caligidae</taxon>
        <taxon>Lepeophtheirus</taxon>
    </lineage>
</organism>
<evidence type="ECO:0000313" key="1">
    <source>
        <dbReference type="EMBL" id="CAF2956291.1"/>
    </source>
</evidence>
<gene>
    <name evidence="1" type="ORF">LSAA_10923</name>
</gene>
<evidence type="ECO:0000313" key="2">
    <source>
        <dbReference type="Proteomes" id="UP000675881"/>
    </source>
</evidence>
<sequence>MNMQASEEMGIKESLEESDILKMINSIFDEIEGLNEKLSSVRSAVNTQANIFERSSYELEEIKEDVDKHKRLLLNQEKDIALRKRDINRLEKELFLLCDEVTEIKLQMAHFCIEKKYRTEPFL</sequence>
<dbReference type="EMBL" id="HG994584">
    <property type="protein sequence ID" value="CAF2956291.1"/>
    <property type="molecule type" value="Genomic_DNA"/>
</dbReference>